<dbReference type="AlphaFoldDB" id="K0S2F1"/>
<proteinExistence type="predicted"/>
<sequence>MLVAALLSPCDKILILVHLVKLRLAVTDCGVWEPRAIPPRMAASKWVGGDGLLAWSIALPAVVSTDASRTVALARPRIVETPSTGDSKLKCSSVPYFHTPTTGLRMDSLTADCLASSRPRGKNLKSAKEGKKDQEKLPPAYREKPIAEKCSCLQSRRKL</sequence>
<organism evidence="3 4">
    <name type="scientific">Thalassiosira oceanica</name>
    <name type="common">Marine diatom</name>
    <dbReference type="NCBI Taxonomy" id="159749"/>
    <lineage>
        <taxon>Eukaryota</taxon>
        <taxon>Sar</taxon>
        <taxon>Stramenopiles</taxon>
        <taxon>Ochrophyta</taxon>
        <taxon>Bacillariophyta</taxon>
        <taxon>Coscinodiscophyceae</taxon>
        <taxon>Thalassiosirophycidae</taxon>
        <taxon>Thalassiosirales</taxon>
        <taxon>Thalassiosiraceae</taxon>
        <taxon>Thalassiosira</taxon>
    </lineage>
</organism>
<evidence type="ECO:0000256" key="2">
    <source>
        <dbReference type="SAM" id="SignalP"/>
    </source>
</evidence>
<keyword evidence="4" id="KW-1185">Reference proteome</keyword>
<evidence type="ECO:0000313" key="4">
    <source>
        <dbReference type="Proteomes" id="UP000266841"/>
    </source>
</evidence>
<feature type="signal peptide" evidence="2">
    <location>
        <begin position="1"/>
        <end position="25"/>
    </location>
</feature>
<dbReference type="Proteomes" id="UP000266841">
    <property type="component" value="Unassembled WGS sequence"/>
</dbReference>
<gene>
    <name evidence="3" type="ORF">THAOC_20350</name>
</gene>
<name>K0S2F1_THAOC</name>
<feature type="compositionally biased region" description="Basic and acidic residues" evidence="1">
    <location>
        <begin position="126"/>
        <end position="142"/>
    </location>
</feature>
<comment type="caution">
    <text evidence="3">The sequence shown here is derived from an EMBL/GenBank/DDBJ whole genome shotgun (WGS) entry which is preliminary data.</text>
</comment>
<feature type="region of interest" description="Disordered" evidence="1">
    <location>
        <begin position="119"/>
        <end position="142"/>
    </location>
</feature>
<feature type="chain" id="PRO_5003839640" evidence="2">
    <location>
        <begin position="26"/>
        <end position="159"/>
    </location>
</feature>
<dbReference type="EMBL" id="AGNL01022916">
    <property type="protein sequence ID" value="EJK59430.1"/>
    <property type="molecule type" value="Genomic_DNA"/>
</dbReference>
<accession>K0S2F1</accession>
<reference evidence="3 4" key="1">
    <citation type="journal article" date="2012" name="Genome Biol.">
        <title>Genome and low-iron response of an oceanic diatom adapted to chronic iron limitation.</title>
        <authorList>
            <person name="Lommer M."/>
            <person name="Specht M."/>
            <person name="Roy A.S."/>
            <person name="Kraemer L."/>
            <person name="Andreson R."/>
            <person name="Gutowska M.A."/>
            <person name="Wolf J."/>
            <person name="Bergner S.V."/>
            <person name="Schilhabel M.B."/>
            <person name="Klostermeier U.C."/>
            <person name="Beiko R.G."/>
            <person name="Rosenstiel P."/>
            <person name="Hippler M."/>
            <person name="Laroche J."/>
        </authorList>
    </citation>
    <scope>NUCLEOTIDE SEQUENCE [LARGE SCALE GENOMIC DNA]</scope>
    <source>
        <strain evidence="3 4">CCMP1005</strain>
    </source>
</reference>
<protein>
    <submittedName>
        <fullName evidence="3">Uncharacterized protein</fullName>
    </submittedName>
</protein>
<evidence type="ECO:0000256" key="1">
    <source>
        <dbReference type="SAM" id="MobiDB-lite"/>
    </source>
</evidence>
<keyword evidence="2" id="KW-0732">Signal</keyword>
<evidence type="ECO:0000313" key="3">
    <source>
        <dbReference type="EMBL" id="EJK59430.1"/>
    </source>
</evidence>